<dbReference type="Proteomes" id="UP000267606">
    <property type="component" value="Unassembled WGS sequence"/>
</dbReference>
<evidence type="ECO:0000313" key="1">
    <source>
        <dbReference type="EMBL" id="VDO47114.1"/>
    </source>
</evidence>
<reference evidence="3" key="1">
    <citation type="submission" date="2016-06" db="UniProtKB">
        <authorList>
            <consortium name="WormBaseParasite"/>
        </authorList>
    </citation>
    <scope>IDENTIFICATION</scope>
</reference>
<accession>A0A183HGJ8</accession>
<protein>
    <submittedName>
        <fullName evidence="3">Transmembrane protein</fullName>
    </submittedName>
</protein>
<dbReference type="AlphaFoldDB" id="A0A183HGJ8"/>
<evidence type="ECO:0000313" key="3">
    <source>
        <dbReference type="WBParaSite" id="OFLC_0000660901-mRNA-1"/>
    </source>
</evidence>
<sequence>MLWLPQTSHGYGMIEKRYYLRVEYMELGYRLSPFKWFMYIQLFILKNSQKYGTFKTDKLAGHPKYINYIILASAEAKFAKKRAAMCVCLLWAVRMFKFLKMKNKREEDGVVR</sequence>
<proteinExistence type="predicted"/>
<evidence type="ECO:0000313" key="2">
    <source>
        <dbReference type="Proteomes" id="UP000267606"/>
    </source>
</evidence>
<gene>
    <name evidence="1" type="ORF">OFLC_LOCUS6610</name>
</gene>
<keyword evidence="2" id="KW-1185">Reference proteome</keyword>
<reference evidence="1 2" key="2">
    <citation type="submission" date="2018-11" db="EMBL/GenBank/DDBJ databases">
        <authorList>
            <consortium name="Pathogen Informatics"/>
        </authorList>
    </citation>
    <scope>NUCLEOTIDE SEQUENCE [LARGE SCALE GENOMIC DNA]</scope>
</reference>
<name>A0A183HGJ8_9BILA</name>
<organism evidence="3">
    <name type="scientific">Onchocerca flexuosa</name>
    <dbReference type="NCBI Taxonomy" id="387005"/>
    <lineage>
        <taxon>Eukaryota</taxon>
        <taxon>Metazoa</taxon>
        <taxon>Ecdysozoa</taxon>
        <taxon>Nematoda</taxon>
        <taxon>Chromadorea</taxon>
        <taxon>Rhabditida</taxon>
        <taxon>Spirurina</taxon>
        <taxon>Spiruromorpha</taxon>
        <taxon>Filarioidea</taxon>
        <taxon>Onchocercidae</taxon>
        <taxon>Onchocerca</taxon>
    </lineage>
</organism>
<dbReference type="WBParaSite" id="OFLC_0000660901-mRNA-1">
    <property type="protein sequence ID" value="OFLC_0000660901-mRNA-1"/>
    <property type="gene ID" value="OFLC_0000660901"/>
</dbReference>
<dbReference type="EMBL" id="UZAJ01006390">
    <property type="protein sequence ID" value="VDO47114.1"/>
    <property type="molecule type" value="Genomic_DNA"/>
</dbReference>